<evidence type="ECO:0000313" key="2">
    <source>
        <dbReference type="Proteomes" id="UP000013047"/>
    </source>
</evidence>
<reference evidence="1 2" key="1">
    <citation type="submission" date="2012-09" db="EMBL/GenBank/DDBJ databases">
        <title>Draft Genome Sequences of 6 Strains from Genus Thauera.</title>
        <authorList>
            <person name="Liu B."/>
            <person name="Shapleigh J.P."/>
            <person name="Frostegard A.H."/>
        </authorList>
    </citation>
    <scope>NUCLEOTIDE SEQUENCE [LARGE SCALE GENOMIC DNA]</scope>
    <source>
        <strain evidence="1 2">B4P</strain>
    </source>
</reference>
<proteinExistence type="predicted"/>
<keyword evidence="2" id="KW-1185">Reference proteome</keyword>
<dbReference type="AlphaFoldDB" id="N6Z3U4"/>
<gene>
    <name evidence="1" type="ORF">C667_03173</name>
</gene>
<protein>
    <submittedName>
        <fullName evidence="1">Uncharacterized protein</fullName>
    </submittedName>
</protein>
<comment type="caution">
    <text evidence="1">The sequence shown here is derived from an EMBL/GenBank/DDBJ whole genome shotgun (WGS) entry which is preliminary data.</text>
</comment>
<accession>N6Z3U4</accession>
<sequence length="35" mass="3841">MCGINAAVSPAANIVPVLLEGLRKLDYQKKEENRV</sequence>
<name>N6Z3U4_9RHOO</name>
<dbReference type="Proteomes" id="UP000013047">
    <property type="component" value="Unassembled WGS sequence"/>
</dbReference>
<evidence type="ECO:0000313" key="1">
    <source>
        <dbReference type="EMBL" id="ENO98570.1"/>
    </source>
</evidence>
<organism evidence="1 2">
    <name type="scientific">Thauera phenylacetica B4P</name>
    <dbReference type="NCBI Taxonomy" id="1234382"/>
    <lineage>
        <taxon>Bacteria</taxon>
        <taxon>Pseudomonadati</taxon>
        <taxon>Pseudomonadota</taxon>
        <taxon>Betaproteobacteria</taxon>
        <taxon>Rhodocyclales</taxon>
        <taxon>Zoogloeaceae</taxon>
        <taxon>Thauera</taxon>
    </lineage>
</organism>
<dbReference type="EMBL" id="AMXF01000009">
    <property type="protein sequence ID" value="ENO98570.1"/>
    <property type="molecule type" value="Genomic_DNA"/>
</dbReference>